<dbReference type="STRING" id="1514904.SU32_08770"/>
<dbReference type="CDD" id="cd00609">
    <property type="entry name" value="AAT_like"/>
    <property type="match status" value="1"/>
</dbReference>
<dbReference type="Pfam" id="PF00155">
    <property type="entry name" value="Aminotran_1_2"/>
    <property type="match status" value="1"/>
</dbReference>
<comment type="catalytic activity">
    <reaction evidence="7">
        <text>L-aspartate + 2-oxoglutarate = oxaloacetate + L-glutamate</text>
        <dbReference type="Rhea" id="RHEA:21824"/>
        <dbReference type="ChEBI" id="CHEBI:16452"/>
        <dbReference type="ChEBI" id="CHEBI:16810"/>
        <dbReference type="ChEBI" id="CHEBI:29985"/>
        <dbReference type="ChEBI" id="CHEBI:29991"/>
        <dbReference type="EC" id="2.6.1.1"/>
    </reaction>
</comment>
<dbReference type="InterPro" id="IPR015424">
    <property type="entry name" value="PyrdxlP-dep_Trfase"/>
</dbReference>
<keyword evidence="11" id="KW-1185">Reference proteome</keyword>
<dbReference type="InterPro" id="IPR015422">
    <property type="entry name" value="PyrdxlP-dep_Trfase_small"/>
</dbReference>
<dbReference type="PANTHER" id="PTHR46383">
    <property type="entry name" value="ASPARTATE AMINOTRANSFERASE"/>
    <property type="match status" value="1"/>
</dbReference>
<keyword evidence="5 8" id="KW-0808">Transferase</keyword>
<dbReference type="InterPro" id="IPR004839">
    <property type="entry name" value="Aminotransferase_I/II_large"/>
</dbReference>
<dbReference type="Proteomes" id="UP000038011">
    <property type="component" value="Unassembled WGS sequence"/>
</dbReference>
<dbReference type="SUPFAM" id="SSF53383">
    <property type="entry name" value="PLP-dependent transferases"/>
    <property type="match status" value="1"/>
</dbReference>
<dbReference type="GO" id="GO:0030170">
    <property type="term" value="F:pyridoxal phosphate binding"/>
    <property type="evidence" value="ECO:0007669"/>
    <property type="project" value="InterPro"/>
</dbReference>
<evidence type="ECO:0000259" key="9">
    <source>
        <dbReference type="Pfam" id="PF00155"/>
    </source>
</evidence>
<evidence type="ECO:0000256" key="4">
    <source>
        <dbReference type="ARBA" id="ARBA00022576"/>
    </source>
</evidence>
<name>A0A0M9GN21_9HYPH</name>
<evidence type="ECO:0000313" key="10">
    <source>
        <dbReference type="EMBL" id="KPB01339.1"/>
    </source>
</evidence>
<keyword evidence="4 8" id="KW-0032">Aminotransferase</keyword>
<dbReference type="PATRIC" id="fig|1514904.3.peg.573"/>
<evidence type="ECO:0000256" key="8">
    <source>
        <dbReference type="RuleBase" id="RU000481"/>
    </source>
</evidence>
<dbReference type="AlphaFoldDB" id="A0A0M9GN21"/>
<evidence type="ECO:0000256" key="1">
    <source>
        <dbReference type="ARBA" id="ARBA00001933"/>
    </source>
</evidence>
<dbReference type="InterPro" id="IPR004838">
    <property type="entry name" value="NHTrfase_class1_PyrdxlP-BS"/>
</dbReference>
<dbReference type="FunFam" id="3.40.640.10:FF:000033">
    <property type="entry name" value="Aspartate aminotransferase"/>
    <property type="match status" value="1"/>
</dbReference>
<dbReference type="GO" id="GO:0004069">
    <property type="term" value="F:L-aspartate:2-oxoglutarate aminotransferase activity"/>
    <property type="evidence" value="ECO:0007669"/>
    <property type="project" value="UniProtKB-EC"/>
</dbReference>
<sequence length="393" mass="41819">MLDSVSAFQRAKRINGIEISQIVQISETAAQMRSNGTDVIALSTGAPDFPTPDFVIQAAHNAALAGQTGYTATAGTNELRDEIARQNNASRDQVIVSTGAKQVLANAMLATLDEGDEAIIPTPYWTSYSDIVAMAGGKAITVPCPMAQGFKITPASLEEAITHKTRWLMLNSPSNPSGAIYTKTEIRALAAVLQNHPHVWVLADEIYEHLSYAPFVSFAAAAPELANRTLIVNGVSKAWAMTGWRIGWGVGPAPLIRAMTAVQGQVTSGACSISQAAALAALTGDRQLLTDRLQDFDTRRKLVVAGLNAMTGITCPEPDGAFYVFPNIEEMMAKGGFKSCSDACNWLLEKAHIAIVPGSAFGLAGHARISFAYSQSDLNNGLSRIADALKKLR</sequence>
<dbReference type="RefSeq" id="WP_053998981.1">
    <property type="nucleotide sequence ID" value="NZ_JXMU01000011.1"/>
</dbReference>
<evidence type="ECO:0000313" key="11">
    <source>
        <dbReference type="Proteomes" id="UP000038011"/>
    </source>
</evidence>
<dbReference type="EMBL" id="JXMU01000011">
    <property type="protein sequence ID" value="KPB01339.1"/>
    <property type="molecule type" value="Genomic_DNA"/>
</dbReference>
<keyword evidence="6" id="KW-0663">Pyridoxal phosphate</keyword>
<gene>
    <name evidence="10" type="ORF">SU32_08770</name>
</gene>
<comment type="caution">
    <text evidence="10">The sequence shown here is derived from an EMBL/GenBank/DDBJ whole genome shotgun (WGS) entry which is preliminary data.</text>
</comment>
<organism evidence="10 11">
    <name type="scientific">Ahrensia marina</name>
    <dbReference type="NCBI Taxonomy" id="1514904"/>
    <lineage>
        <taxon>Bacteria</taxon>
        <taxon>Pseudomonadati</taxon>
        <taxon>Pseudomonadota</taxon>
        <taxon>Alphaproteobacteria</taxon>
        <taxon>Hyphomicrobiales</taxon>
        <taxon>Ahrensiaceae</taxon>
        <taxon>Ahrensia</taxon>
    </lineage>
</organism>
<evidence type="ECO:0000256" key="7">
    <source>
        <dbReference type="ARBA" id="ARBA00049185"/>
    </source>
</evidence>
<evidence type="ECO:0000256" key="6">
    <source>
        <dbReference type="ARBA" id="ARBA00022898"/>
    </source>
</evidence>
<accession>A0A0M9GN21</accession>
<comment type="similarity">
    <text evidence="2 8">Belongs to the class-I pyridoxal-phosphate-dependent aminotransferase family.</text>
</comment>
<evidence type="ECO:0000256" key="3">
    <source>
        <dbReference type="ARBA" id="ARBA00011738"/>
    </source>
</evidence>
<dbReference type="PROSITE" id="PS00105">
    <property type="entry name" value="AA_TRANSFER_CLASS_1"/>
    <property type="match status" value="1"/>
</dbReference>
<comment type="cofactor">
    <cofactor evidence="1 8">
        <name>pyridoxal 5'-phosphate</name>
        <dbReference type="ChEBI" id="CHEBI:597326"/>
    </cofactor>
</comment>
<dbReference type="InterPro" id="IPR050596">
    <property type="entry name" value="AspAT/PAT-like"/>
</dbReference>
<evidence type="ECO:0000256" key="2">
    <source>
        <dbReference type="ARBA" id="ARBA00007441"/>
    </source>
</evidence>
<reference evidence="10 11" key="1">
    <citation type="submission" date="2015-01" db="EMBL/GenBank/DDBJ databases">
        <title>Ahrensia donghaiensis sp. nov., a novel dimethylsulphoniopropionate-cleavage bacterium isolated from seawater and emended descriptions of the genus Ahrensia and Ahrensia kielensis.</title>
        <authorList>
            <person name="Liu J."/>
        </authorList>
    </citation>
    <scope>NUCLEOTIDE SEQUENCE [LARGE SCALE GENOMIC DNA]</scope>
    <source>
        <strain evidence="10 11">LZD062</strain>
    </source>
</reference>
<dbReference type="EC" id="2.6.1.-" evidence="8"/>
<dbReference type="GO" id="GO:0006520">
    <property type="term" value="P:amino acid metabolic process"/>
    <property type="evidence" value="ECO:0007669"/>
    <property type="project" value="InterPro"/>
</dbReference>
<feature type="domain" description="Aminotransferase class I/classII large" evidence="9">
    <location>
        <begin position="37"/>
        <end position="385"/>
    </location>
</feature>
<evidence type="ECO:0000256" key="5">
    <source>
        <dbReference type="ARBA" id="ARBA00022679"/>
    </source>
</evidence>
<dbReference type="PANTHER" id="PTHR46383:SF1">
    <property type="entry name" value="ASPARTATE AMINOTRANSFERASE"/>
    <property type="match status" value="1"/>
</dbReference>
<comment type="subunit">
    <text evidence="3">Homodimer.</text>
</comment>
<dbReference type="Gene3D" id="3.90.1150.10">
    <property type="entry name" value="Aspartate Aminotransferase, domain 1"/>
    <property type="match status" value="1"/>
</dbReference>
<dbReference type="Gene3D" id="3.40.640.10">
    <property type="entry name" value="Type I PLP-dependent aspartate aminotransferase-like (Major domain)"/>
    <property type="match status" value="1"/>
</dbReference>
<dbReference type="OrthoDB" id="9763453at2"/>
<protein>
    <recommendedName>
        <fullName evidence="8">Aminotransferase</fullName>
        <ecNumber evidence="8">2.6.1.-</ecNumber>
    </recommendedName>
</protein>
<dbReference type="InterPro" id="IPR015421">
    <property type="entry name" value="PyrdxlP-dep_Trfase_major"/>
</dbReference>
<proteinExistence type="inferred from homology"/>